<proteinExistence type="predicted"/>
<feature type="region of interest" description="Disordered" evidence="1">
    <location>
        <begin position="1"/>
        <end position="80"/>
    </location>
</feature>
<name>A0ABR8STS3_9BACL</name>
<gene>
    <name evidence="2" type="ORF">H9647_02385</name>
</gene>
<evidence type="ECO:0008006" key="4">
    <source>
        <dbReference type="Google" id="ProtNLM"/>
    </source>
</evidence>
<evidence type="ECO:0000256" key="1">
    <source>
        <dbReference type="SAM" id="MobiDB-lite"/>
    </source>
</evidence>
<evidence type="ECO:0000313" key="2">
    <source>
        <dbReference type="EMBL" id="MBD7966902.1"/>
    </source>
</evidence>
<feature type="compositionally biased region" description="Low complexity" evidence="1">
    <location>
        <begin position="1"/>
        <end position="17"/>
    </location>
</feature>
<dbReference type="EMBL" id="JACSQL010000001">
    <property type="protein sequence ID" value="MBD7966902.1"/>
    <property type="molecule type" value="Genomic_DNA"/>
</dbReference>
<evidence type="ECO:0000313" key="3">
    <source>
        <dbReference type="Proteomes" id="UP000608071"/>
    </source>
</evidence>
<reference evidence="2 3" key="1">
    <citation type="submission" date="2020-08" db="EMBL/GenBank/DDBJ databases">
        <title>A Genomic Blueprint of the Chicken Gut Microbiome.</title>
        <authorList>
            <person name="Gilroy R."/>
            <person name="Ravi A."/>
            <person name="Getino M."/>
            <person name="Pursley I."/>
            <person name="Horton D.L."/>
            <person name="Alikhan N.-F."/>
            <person name="Baker D."/>
            <person name="Gharbi K."/>
            <person name="Hall N."/>
            <person name="Watson M."/>
            <person name="Adriaenssens E.M."/>
            <person name="Foster-Nyarko E."/>
            <person name="Jarju S."/>
            <person name="Secka A."/>
            <person name="Antonio M."/>
            <person name="Oren A."/>
            <person name="Chaudhuri R."/>
            <person name="La Ragione R.M."/>
            <person name="Hildebrand F."/>
            <person name="Pallen M.J."/>
        </authorList>
    </citation>
    <scope>NUCLEOTIDE SEQUENCE [LARGE SCALE GENOMIC DNA]</scope>
    <source>
        <strain evidence="2 3">Sa2BVA9</strain>
    </source>
</reference>
<dbReference type="Proteomes" id="UP000608071">
    <property type="component" value="Unassembled WGS sequence"/>
</dbReference>
<keyword evidence="3" id="KW-1185">Reference proteome</keyword>
<feature type="compositionally biased region" description="Low complexity" evidence="1">
    <location>
        <begin position="69"/>
        <end position="80"/>
    </location>
</feature>
<dbReference type="RefSeq" id="WP_191797844.1">
    <property type="nucleotide sequence ID" value="NZ_JACSQL010000001.1"/>
</dbReference>
<organism evidence="2 3">
    <name type="scientific">Paenibacillus gallinarum</name>
    <dbReference type="NCBI Taxonomy" id="2762232"/>
    <lineage>
        <taxon>Bacteria</taxon>
        <taxon>Bacillati</taxon>
        <taxon>Bacillota</taxon>
        <taxon>Bacilli</taxon>
        <taxon>Bacillales</taxon>
        <taxon>Paenibacillaceae</taxon>
        <taxon>Paenibacillus</taxon>
    </lineage>
</organism>
<accession>A0ABR8STS3</accession>
<feature type="compositionally biased region" description="Polar residues" evidence="1">
    <location>
        <begin position="39"/>
        <end position="51"/>
    </location>
</feature>
<comment type="caution">
    <text evidence="2">The sequence shown here is derived from an EMBL/GenBank/DDBJ whole genome shotgun (WGS) entry which is preliminary data.</text>
</comment>
<sequence>MKKVNSQGTQSSQGFQTPNEKYDAEFGQETGSAAEKVKQSSAAKVQDNYQTPDEKYDAEFGVENTGIKQQNQQGQQGQQK</sequence>
<protein>
    <recommendedName>
        <fullName evidence="4">Small, acid-soluble spore protein gamma-type</fullName>
    </recommendedName>
</protein>